<dbReference type="SUPFAM" id="SSF52540">
    <property type="entry name" value="P-loop containing nucleoside triphosphate hydrolases"/>
    <property type="match status" value="1"/>
</dbReference>
<proteinExistence type="predicted"/>
<dbReference type="AlphaFoldDB" id="A0A1I3SFN4"/>
<dbReference type="STRING" id="588602.SAMN04487991_2429"/>
<sequence>MSDAARILLHVGYHKTATTWMQKHLFMPAHGFRQLLDHQEIFDLIVKPHGLRFDPEPARTLIAERLQALEPGEVPVISSEVLSGHPFQGGHESDVYAERLARIAPGSRILLSIRDQMHIIPSVYMQYLQRGGTMPFDQFFEGTTRPGYFGFTPEHFEYDLLVAHYQTLFGAESIYMLTQESLKQDMDAAATALAEYVGATGFHGLQASARKVHAAGYPEYSAPFLRRANHVQTSTLNPCPILSFGETPAGLYRLAGGLSRRWPVAPFMKGKRPVSAYVAKRFAGRYTENNRRLAKIIRHPLDLSQYC</sequence>
<dbReference type="InterPro" id="IPR027417">
    <property type="entry name" value="P-loop_NTPase"/>
</dbReference>
<keyword evidence="2" id="KW-1185">Reference proteome</keyword>
<organism evidence="1 2">
    <name type="scientific">Celeribacter neptunius</name>
    <dbReference type="NCBI Taxonomy" id="588602"/>
    <lineage>
        <taxon>Bacteria</taxon>
        <taxon>Pseudomonadati</taxon>
        <taxon>Pseudomonadota</taxon>
        <taxon>Alphaproteobacteria</taxon>
        <taxon>Rhodobacterales</taxon>
        <taxon>Roseobacteraceae</taxon>
        <taxon>Celeribacter</taxon>
    </lineage>
</organism>
<dbReference type="Proteomes" id="UP000199630">
    <property type="component" value="Unassembled WGS sequence"/>
</dbReference>
<name>A0A1I3SFN4_9RHOB</name>
<dbReference type="Gene3D" id="3.40.50.300">
    <property type="entry name" value="P-loop containing nucleotide triphosphate hydrolases"/>
    <property type="match status" value="1"/>
</dbReference>
<accession>A0A1I3SFN4</accession>
<reference evidence="2" key="1">
    <citation type="submission" date="2016-10" db="EMBL/GenBank/DDBJ databases">
        <authorList>
            <person name="Varghese N."/>
            <person name="Submissions S."/>
        </authorList>
    </citation>
    <scope>NUCLEOTIDE SEQUENCE [LARGE SCALE GENOMIC DNA]</scope>
    <source>
        <strain evidence="2">DSM 26471</strain>
    </source>
</reference>
<dbReference type="OrthoDB" id="7540582at2"/>
<evidence type="ECO:0008006" key="3">
    <source>
        <dbReference type="Google" id="ProtNLM"/>
    </source>
</evidence>
<protein>
    <recommendedName>
        <fullName evidence="3">Sulfotransferase family protein</fullName>
    </recommendedName>
</protein>
<evidence type="ECO:0000313" key="2">
    <source>
        <dbReference type="Proteomes" id="UP000199630"/>
    </source>
</evidence>
<dbReference type="RefSeq" id="WP_143093092.1">
    <property type="nucleotide sequence ID" value="NZ_FORH01000004.1"/>
</dbReference>
<evidence type="ECO:0000313" key="1">
    <source>
        <dbReference type="EMBL" id="SFJ56782.1"/>
    </source>
</evidence>
<gene>
    <name evidence="1" type="ORF">SAMN04487991_2429</name>
</gene>
<dbReference type="EMBL" id="FORH01000004">
    <property type="protein sequence ID" value="SFJ56782.1"/>
    <property type="molecule type" value="Genomic_DNA"/>
</dbReference>